<dbReference type="GO" id="GO:0005669">
    <property type="term" value="C:transcription factor TFIID complex"/>
    <property type="evidence" value="ECO:0007669"/>
    <property type="project" value="InterPro"/>
</dbReference>
<dbReference type="CDD" id="cd08045">
    <property type="entry name" value="HFD_TAF4"/>
    <property type="match status" value="1"/>
</dbReference>
<dbReference type="AlphaFoldDB" id="A0A1W0WB34"/>
<comment type="caution">
    <text evidence="8">The sequence shown here is derived from an EMBL/GenBank/DDBJ whole genome shotgun (WGS) entry which is preliminary data.</text>
</comment>
<dbReference type="SMART" id="SM00549">
    <property type="entry name" value="TAFH"/>
    <property type="match status" value="1"/>
</dbReference>
<dbReference type="PANTHER" id="PTHR15138:SF14">
    <property type="entry name" value="TRANSCRIPTION INITIATION FACTOR TFIID SUBUNIT 4"/>
    <property type="match status" value="1"/>
</dbReference>
<feature type="compositionally biased region" description="Basic and acidic residues" evidence="6">
    <location>
        <begin position="597"/>
        <end position="645"/>
    </location>
</feature>
<feature type="compositionally biased region" description="Basic and acidic residues" evidence="6">
    <location>
        <begin position="460"/>
        <end position="469"/>
    </location>
</feature>
<feature type="compositionally biased region" description="Polar residues" evidence="6">
    <location>
        <begin position="1"/>
        <end position="25"/>
    </location>
</feature>
<dbReference type="SUPFAM" id="SSF158553">
    <property type="entry name" value="TAFH domain-like"/>
    <property type="match status" value="1"/>
</dbReference>
<dbReference type="InterPro" id="IPR007900">
    <property type="entry name" value="TAF4_C"/>
</dbReference>
<dbReference type="Pfam" id="PF05236">
    <property type="entry name" value="TAF4"/>
    <property type="match status" value="1"/>
</dbReference>
<dbReference type="Gene3D" id="1.20.120.1110">
    <property type="entry name" value="TAFH/NHR1 domain"/>
    <property type="match status" value="1"/>
</dbReference>
<dbReference type="GO" id="GO:0006367">
    <property type="term" value="P:transcription initiation at RNA polymerase II promoter"/>
    <property type="evidence" value="ECO:0007669"/>
    <property type="project" value="TreeGrafter"/>
</dbReference>
<organism evidence="8 9">
    <name type="scientific">Hypsibius exemplaris</name>
    <name type="common">Freshwater tardigrade</name>
    <dbReference type="NCBI Taxonomy" id="2072580"/>
    <lineage>
        <taxon>Eukaryota</taxon>
        <taxon>Metazoa</taxon>
        <taxon>Ecdysozoa</taxon>
        <taxon>Tardigrada</taxon>
        <taxon>Eutardigrada</taxon>
        <taxon>Parachela</taxon>
        <taxon>Hypsibioidea</taxon>
        <taxon>Hypsibiidae</taxon>
        <taxon>Hypsibius</taxon>
    </lineage>
</organism>
<dbReference type="EMBL" id="MTYJ01000146">
    <property type="protein sequence ID" value="OQV12388.1"/>
    <property type="molecule type" value="Genomic_DNA"/>
</dbReference>
<feature type="region of interest" description="Disordered" evidence="6">
    <location>
        <begin position="346"/>
        <end position="370"/>
    </location>
</feature>
<feature type="region of interest" description="Disordered" evidence="6">
    <location>
        <begin position="45"/>
        <end position="82"/>
    </location>
</feature>
<evidence type="ECO:0000313" key="8">
    <source>
        <dbReference type="EMBL" id="OQV12388.1"/>
    </source>
</evidence>
<evidence type="ECO:0000256" key="4">
    <source>
        <dbReference type="ARBA" id="ARBA00023163"/>
    </source>
</evidence>
<feature type="region of interest" description="Disordered" evidence="6">
    <location>
        <begin position="148"/>
        <end position="220"/>
    </location>
</feature>
<dbReference type="OrthoDB" id="21060at2759"/>
<keyword evidence="3" id="KW-0805">Transcription regulation</keyword>
<feature type="compositionally biased region" description="Basic and acidic residues" evidence="6">
    <location>
        <begin position="412"/>
        <end position="445"/>
    </location>
</feature>
<reference evidence="9" key="1">
    <citation type="submission" date="2017-01" db="EMBL/GenBank/DDBJ databases">
        <title>Comparative genomics of anhydrobiosis in the tardigrade Hypsibius dujardini.</title>
        <authorList>
            <person name="Yoshida Y."/>
            <person name="Koutsovoulos G."/>
            <person name="Laetsch D."/>
            <person name="Stevens L."/>
            <person name="Kumar S."/>
            <person name="Horikawa D."/>
            <person name="Ishino K."/>
            <person name="Komine S."/>
            <person name="Tomita M."/>
            <person name="Blaxter M."/>
            <person name="Arakawa K."/>
        </authorList>
    </citation>
    <scope>NUCLEOTIDE SEQUENCE [LARGE SCALE GENOMIC DNA]</scope>
    <source>
        <strain evidence="9">Z151</strain>
    </source>
</reference>
<feature type="compositionally biased region" description="Polar residues" evidence="6">
    <location>
        <begin position="61"/>
        <end position="82"/>
    </location>
</feature>
<feature type="compositionally biased region" description="Polar residues" evidence="6">
    <location>
        <begin position="346"/>
        <end position="364"/>
    </location>
</feature>
<feature type="domain" description="TAFH" evidence="7">
    <location>
        <begin position="220"/>
        <end position="315"/>
    </location>
</feature>
<evidence type="ECO:0000256" key="6">
    <source>
        <dbReference type="SAM" id="MobiDB-lite"/>
    </source>
</evidence>
<feature type="region of interest" description="Disordered" evidence="6">
    <location>
        <begin position="412"/>
        <end position="474"/>
    </location>
</feature>
<dbReference type="PANTHER" id="PTHR15138">
    <property type="entry name" value="TRANSCRIPTION INITIATION FACTOR TFIID SUBUNIT 4"/>
    <property type="match status" value="1"/>
</dbReference>
<dbReference type="Proteomes" id="UP000192578">
    <property type="component" value="Unassembled WGS sequence"/>
</dbReference>
<dbReference type="InterPro" id="IPR037249">
    <property type="entry name" value="TAFH/NHR1_dom_sf"/>
</dbReference>
<name>A0A1W0WB34_HYPEX</name>
<dbReference type="InterPro" id="IPR045144">
    <property type="entry name" value="TAF4"/>
</dbReference>
<keyword evidence="4" id="KW-0804">Transcription</keyword>
<proteinExistence type="inferred from homology"/>
<feature type="region of interest" description="Disordered" evidence="6">
    <location>
        <begin position="105"/>
        <end position="131"/>
    </location>
</feature>
<dbReference type="Pfam" id="PF07531">
    <property type="entry name" value="TAFH"/>
    <property type="match status" value="1"/>
</dbReference>
<gene>
    <name evidence="8" type="ORF">BV898_13341</name>
</gene>
<dbReference type="GO" id="GO:0003677">
    <property type="term" value="F:DNA binding"/>
    <property type="evidence" value="ECO:0007669"/>
    <property type="project" value="TreeGrafter"/>
</dbReference>
<dbReference type="GO" id="GO:0016251">
    <property type="term" value="F:RNA polymerase II general transcription initiation factor activity"/>
    <property type="evidence" value="ECO:0007669"/>
    <property type="project" value="TreeGrafter"/>
</dbReference>
<accession>A0A1W0WB34</accession>
<dbReference type="PROSITE" id="PS51119">
    <property type="entry name" value="TAFH"/>
    <property type="match status" value="1"/>
</dbReference>
<evidence type="ECO:0000313" key="9">
    <source>
        <dbReference type="Proteomes" id="UP000192578"/>
    </source>
</evidence>
<protein>
    <submittedName>
        <fullName evidence="8">Transcription initiation factor TFIID subunit 4</fullName>
    </submittedName>
</protein>
<feature type="compositionally biased region" description="Polar residues" evidence="6">
    <location>
        <begin position="176"/>
        <end position="190"/>
    </location>
</feature>
<evidence type="ECO:0000256" key="1">
    <source>
        <dbReference type="ARBA" id="ARBA00004123"/>
    </source>
</evidence>
<evidence type="ECO:0000256" key="3">
    <source>
        <dbReference type="ARBA" id="ARBA00023015"/>
    </source>
</evidence>
<evidence type="ECO:0000256" key="2">
    <source>
        <dbReference type="ARBA" id="ARBA00006178"/>
    </source>
</evidence>
<dbReference type="GO" id="GO:0046982">
    <property type="term" value="F:protein heterodimerization activity"/>
    <property type="evidence" value="ECO:0007669"/>
    <property type="project" value="InterPro"/>
</dbReference>
<comment type="subcellular location">
    <subcellularLocation>
        <location evidence="1">Nucleus</location>
    </subcellularLocation>
</comment>
<dbReference type="InterPro" id="IPR009072">
    <property type="entry name" value="Histone-fold"/>
</dbReference>
<keyword evidence="9" id="KW-1185">Reference proteome</keyword>
<comment type="similarity">
    <text evidence="2">Belongs to the TAF4 family.</text>
</comment>
<evidence type="ECO:0000256" key="5">
    <source>
        <dbReference type="ARBA" id="ARBA00023242"/>
    </source>
</evidence>
<keyword evidence="5" id="KW-0539">Nucleus</keyword>
<feature type="region of interest" description="Disordered" evidence="6">
    <location>
        <begin position="597"/>
        <end position="681"/>
    </location>
</feature>
<feature type="region of interest" description="Disordered" evidence="6">
    <location>
        <begin position="1"/>
        <end position="32"/>
    </location>
</feature>
<evidence type="ECO:0000259" key="7">
    <source>
        <dbReference type="PROSITE" id="PS51119"/>
    </source>
</evidence>
<sequence length="720" mass="78318">MDASRQLGNPQRPSDNSSQLIPLNGQQQQQQQNINSNFSQIHHLPHHMQQQQQLNGPLSRPPSNMTVSQQPSGTLTLQGPNSLQPGTVYLIRSPTGELQLVRLANPPNSQQGLPGGPPVQRPGLSHANPQMQQGLRFPAPAAIMGAPHHAAPRQHLSQPPGGSINQGGAIAVPPGQQGSMQMVNHNNSGHLQMHPSQQQQRPAGAPPSAAPGGPGTTLINDQLNKAKQFFNALLTMTKNQSEDMFRSARTLLQQLVDGEINPDAFAERLQIELKSTPQPILAPLLKACLSKLREGLYRREIVIESINAPPLSALSLPDHSLPQAGAHVALPAHPSHAMPVIVNNTKNLEPSKSTPVHPPRSTTPKAKAAGKAAQKAAAVAATASAAAAASSALADQHPVFAQLPQLAQTHLKPEKAKAPKPPPVEKKLTAKQKKELQLKERRSLLEAEPAPSLSVPPPAKEPKEQKEIKPDEDELNDVAAMGGVNLTEESAKLATADIVGTQTRSIEDHSLIPGESIRKRLSTTAKNLIQDDIPGDVLALISHAVEARIRNYCERLNVIAEHRAESVRGHAHYKQTQDVKQQLKFIEELDRVAALKREEEDKETRERTVKSRNKPDDQEYMLKKQQAKEKQREEESQMLKRKADEAAMAALNPRKKPRPDGPSDGTVAGPSGLNKPETVKSQPLRVRIKRVSLRDVIFMAETDGKMSKSAMLYGLLHQIK</sequence>
<dbReference type="InterPro" id="IPR003894">
    <property type="entry name" value="TAFH_NHR1"/>
</dbReference>
<dbReference type="Gene3D" id="1.10.20.10">
    <property type="entry name" value="Histone, subunit A"/>
    <property type="match status" value="1"/>
</dbReference>